<feature type="region of interest" description="Disordered" evidence="1">
    <location>
        <begin position="36"/>
        <end position="65"/>
    </location>
</feature>
<reference evidence="2 3" key="1">
    <citation type="submission" date="2016-10" db="EMBL/GenBank/DDBJ databases">
        <authorList>
            <person name="de Groot N.N."/>
        </authorList>
    </citation>
    <scope>NUCLEOTIDE SEQUENCE [LARGE SCALE GENOMIC DNA]</scope>
    <source>
        <strain evidence="2 3">DSM 5885</strain>
    </source>
</reference>
<gene>
    <name evidence="2" type="ORF">SAMN05660652_01320</name>
</gene>
<feature type="compositionally biased region" description="Acidic residues" evidence="1">
    <location>
        <begin position="43"/>
        <end position="55"/>
    </location>
</feature>
<keyword evidence="3" id="KW-1185">Reference proteome</keyword>
<dbReference type="EMBL" id="FNCY01000004">
    <property type="protein sequence ID" value="SDH17533.1"/>
    <property type="molecule type" value="Genomic_DNA"/>
</dbReference>
<proteinExistence type="predicted"/>
<name>A0A1G8A9H6_9RHOO</name>
<protein>
    <submittedName>
        <fullName evidence="2">Uncharacterized protein</fullName>
    </submittedName>
</protein>
<dbReference type="RefSeq" id="WP_143009785.1">
    <property type="nucleotide sequence ID" value="NZ_FNCY01000004.1"/>
</dbReference>
<organism evidence="2 3">
    <name type="scientific">Propionivibrio dicarboxylicus</name>
    <dbReference type="NCBI Taxonomy" id="83767"/>
    <lineage>
        <taxon>Bacteria</taxon>
        <taxon>Pseudomonadati</taxon>
        <taxon>Pseudomonadota</taxon>
        <taxon>Betaproteobacteria</taxon>
        <taxon>Rhodocyclales</taxon>
        <taxon>Rhodocyclaceae</taxon>
        <taxon>Propionivibrio</taxon>
    </lineage>
</organism>
<accession>A0A1G8A9H6</accession>
<dbReference type="AlphaFoldDB" id="A0A1G8A9H6"/>
<sequence length="65" mass="7675">MFVPTDRRSGLDRRICHIPPVFLKIDRRTYRDRRSVMGGNADAEQDWDDSNDSALDESIRREHDD</sequence>
<dbReference type="Proteomes" id="UP000198607">
    <property type="component" value="Unassembled WGS sequence"/>
</dbReference>
<evidence type="ECO:0000256" key="1">
    <source>
        <dbReference type="SAM" id="MobiDB-lite"/>
    </source>
</evidence>
<evidence type="ECO:0000313" key="3">
    <source>
        <dbReference type="Proteomes" id="UP000198607"/>
    </source>
</evidence>
<evidence type="ECO:0000313" key="2">
    <source>
        <dbReference type="EMBL" id="SDH17533.1"/>
    </source>
</evidence>
<dbReference type="STRING" id="83767.SAMN05660652_01320"/>